<protein>
    <submittedName>
        <fullName evidence="2">Uncharacterized protein</fullName>
    </submittedName>
</protein>
<dbReference type="AlphaFoldDB" id="A0A0F9LTM5"/>
<dbReference type="EMBL" id="LAZR01011679">
    <property type="protein sequence ID" value="KKM60442.1"/>
    <property type="molecule type" value="Genomic_DNA"/>
</dbReference>
<gene>
    <name evidence="2" type="ORF">LCGC14_1541800</name>
</gene>
<evidence type="ECO:0000256" key="1">
    <source>
        <dbReference type="SAM" id="MobiDB-lite"/>
    </source>
</evidence>
<sequence length="64" mass="7599">MTTSDEHQARLQHLITRESVTRAIHNEASDELTRHHRQILAKTSAARRRQDENQRKSNRRRTAK</sequence>
<feature type="region of interest" description="Disordered" evidence="1">
    <location>
        <begin position="27"/>
        <end position="64"/>
    </location>
</feature>
<evidence type="ECO:0000313" key="2">
    <source>
        <dbReference type="EMBL" id="KKM60442.1"/>
    </source>
</evidence>
<comment type="caution">
    <text evidence="2">The sequence shown here is derived from an EMBL/GenBank/DDBJ whole genome shotgun (WGS) entry which is preliminary data.</text>
</comment>
<proteinExistence type="predicted"/>
<name>A0A0F9LTM5_9ZZZZ</name>
<organism evidence="2">
    <name type="scientific">marine sediment metagenome</name>
    <dbReference type="NCBI Taxonomy" id="412755"/>
    <lineage>
        <taxon>unclassified sequences</taxon>
        <taxon>metagenomes</taxon>
        <taxon>ecological metagenomes</taxon>
    </lineage>
</organism>
<accession>A0A0F9LTM5</accession>
<reference evidence="2" key="1">
    <citation type="journal article" date="2015" name="Nature">
        <title>Complex archaea that bridge the gap between prokaryotes and eukaryotes.</title>
        <authorList>
            <person name="Spang A."/>
            <person name="Saw J.H."/>
            <person name="Jorgensen S.L."/>
            <person name="Zaremba-Niedzwiedzka K."/>
            <person name="Martijn J."/>
            <person name="Lind A.E."/>
            <person name="van Eijk R."/>
            <person name="Schleper C."/>
            <person name="Guy L."/>
            <person name="Ettema T.J."/>
        </authorList>
    </citation>
    <scope>NUCLEOTIDE SEQUENCE</scope>
</reference>